<sequence>MFAVPALPALPVPAARTATVESWTRFTGRLRLSGPGGDVVGVQVERCAAGRLRDAYPAGARDLEVRIDGGCPDGDARAVLLRSLVDAVGAADPHCRRVVHAVEEGDHDGLAAAVRAGFRHVVDVDLGQQQQLSLLVAEPDWVTATDMDLEHVPGS</sequence>
<gene>
    <name evidence="1" type="ORF">NGF19_10105</name>
</gene>
<dbReference type="Proteomes" id="UP001523219">
    <property type="component" value="Unassembled WGS sequence"/>
</dbReference>
<dbReference type="EMBL" id="JAMWMR010000006">
    <property type="protein sequence ID" value="MCN9241139.1"/>
    <property type="molecule type" value="Genomic_DNA"/>
</dbReference>
<protein>
    <submittedName>
        <fullName evidence="1">Uncharacterized protein</fullName>
    </submittedName>
</protein>
<name>A0ABT0ZCJ3_9ACTN</name>
<keyword evidence="2" id="KW-1185">Reference proteome</keyword>
<evidence type="ECO:0000313" key="1">
    <source>
        <dbReference type="EMBL" id="MCN9241139.1"/>
    </source>
</evidence>
<evidence type="ECO:0000313" key="2">
    <source>
        <dbReference type="Proteomes" id="UP001523219"/>
    </source>
</evidence>
<dbReference type="RefSeq" id="WP_252424197.1">
    <property type="nucleotide sequence ID" value="NZ_JAMWMR010000006.1"/>
</dbReference>
<accession>A0ABT0ZCJ3</accession>
<organism evidence="1 2">
    <name type="scientific">Streptomyces macrolidinus</name>
    <dbReference type="NCBI Taxonomy" id="2952607"/>
    <lineage>
        <taxon>Bacteria</taxon>
        <taxon>Bacillati</taxon>
        <taxon>Actinomycetota</taxon>
        <taxon>Actinomycetes</taxon>
        <taxon>Kitasatosporales</taxon>
        <taxon>Streptomycetaceae</taxon>
        <taxon>Streptomyces</taxon>
    </lineage>
</organism>
<comment type="caution">
    <text evidence="1">The sequence shown here is derived from an EMBL/GenBank/DDBJ whole genome shotgun (WGS) entry which is preliminary data.</text>
</comment>
<proteinExistence type="predicted"/>
<reference evidence="1 2" key="1">
    <citation type="submission" date="2022-05" db="EMBL/GenBank/DDBJ databases">
        <title>Streptomyces sp. nov. RY43-2 isolated from soil of a peat swamp forest.</title>
        <authorList>
            <person name="Kanchanasin P."/>
            <person name="Tanasupawat S."/>
            <person name="Phongsopitanun W."/>
        </authorList>
    </citation>
    <scope>NUCLEOTIDE SEQUENCE [LARGE SCALE GENOMIC DNA]</scope>
    <source>
        <strain evidence="1 2">RY43-2</strain>
    </source>
</reference>